<protein>
    <submittedName>
        <fullName evidence="6">MarR family transcriptional regulator</fullName>
    </submittedName>
</protein>
<keyword evidence="1" id="KW-0805">Transcription regulation</keyword>
<evidence type="ECO:0000256" key="4">
    <source>
        <dbReference type="SAM" id="MobiDB-lite"/>
    </source>
</evidence>
<evidence type="ECO:0000259" key="5">
    <source>
        <dbReference type="PROSITE" id="PS50995"/>
    </source>
</evidence>
<dbReference type="OrthoDB" id="8635520at2"/>
<comment type="caution">
    <text evidence="6">The sequence shown here is derived from an EMBL/GenBank/DDBJ whole genome shotgun (WGS) entry which is preliminary data.</text>
</comment>
<name>A0A2S5IVR3_9MICC</name>
<dbReference type="InterPro" id="IPR036388">
    <property type="entry name" value="WH-like_DNA-bd_sf"/>
</dbReference>
<proteinExistence type="predicted"/>
<dbReference type="Proteomes" id="UP000239297">
    <property type="component" value="Unassembled WGS sequence"/>
</dbReference>
<dbReference type="PROSITE" id="PS01117">
    <property type="entry name" value="HTH_MARR_1"/>
    <property type="match status" value="1"/>
</dbReference>
<dbReference type="RefSeq" id="WP_104122074.1">
    <property type="nucleotide sequence ID" value="NZ_PRKW01000005.1"/>
</dbReference>
<keyword evidence="2" id="KW-0238">DNA-binding</keyword>
<feature type="region of interest" description="Disordered" evidence="4">
    <location>
        <begin position="170"/>
        <end position="201"/>
    </location>
</feature>
<accession>A0A2S5IVR3</accession>
<dbReference type="InterPro" id="IPR036390">
    <property type="entry name" value="WH_DNA-bd_sf"/>
</dbReference>
<dbReference type="SMART" id="SM00347">
    <property type="entry name" value="HTH_MARR"/>
    <property type="match status" value="1"/>
</dbReference>
<dbReference type="PANTHER" id="PTHR33164">
    <property type="entry name" value="TRANSCRIPTIONAL REGULATOR, MARR FAMILY"/>
    <property type="match status" value="1"/>
</dbReference>
<keyword evidence="7" id="KW-1185">Reference proteome</keyword>
<dbReference type="Pfam" id="PF01047">
    <property type="entry name" value="MarR"/>
    <property type="match status" value="1"/>
</dbReference>
<dbReference type="InterPro" id="IPR039422">
    <property type="entry name" value="MarR/SlyA-like"/>
</dbReference>
<dbReference type="InterPro" id="IPR023187">
    <property type="entry name" value="Tscrpt_reg_MarR-type_CS"/>
</dbReference>
<dbReference type="GO" id="GO:0003700">
    <property type="term" value="F:DNA-binding transcription factor activity"/>
    <property type="evidence" value="ECO:0007669"/>
    <property type="project" value="InterPro"/>
</dbReference>
<dbReference type="EMBL" id="PRKW01000005">
    <property type="protein sequence ID" value="PPB48672.1"/>
    <property type="molecule type" value="Genomic_DNA"/>
</dbReference>
<dbReference type="GO" id="GO:0003677">
    <property type="term" value="F:DNA binding"/>
    <property type="evidence" value="ECO:0007669"/>
    <property type="project" value="UniProtKB-KW"/>
</dbReference>
<dbReference type="Gene3D" id="1.10.10.10">
    <property type="entry name" value="Winged helix-like DNA-binding domain superfamily/Winged helix DNA-binding domain"/>
    <property type="match status" value="1"/>
</dbReference>
<dbReference type="InterPro" id="IPR000835">
    <property type="entry name" value="HTH_MarR-typ"/>
</dbReference>
<dbReference type="SUPFAM" id="SSF46785">
    <property type="entry name" value="Winged helix' DNA-binding domain"/>
    <property type="match status" value="1"/>
</dbReference>
<feature type="domain" description="HTH marR-type" evidence="5">
    <location>
        <begin position="24"/>
        <end position="156"/>
    </location>
</feature>
<evidence type="ECO:0000256" key="1">
    <source>
        <dbReference type="ARBA" id="ARBA00023015"/>
    </source>
</evidence>
<dbReference type="PRINTS" id="PR00598">
    <property type="entry name" value="HTHMARR"/>
</dbReference>
<evidence type="ECO:0000256" key="3">
    <source>
        <dbReference type="ARBA" id="ARBA00023163"/>
    </source>
</evidence>
<sequence>MDASRVPNEPLTASGIDWEAGGIQTELGWSLQAMSQGFSRLATGAVADVPGGPRGYQVLVAITTEAPTSQLVLAQRLGIDKTAMVYVVDALEGESLVERRPDPKDRRIRQVLPTEQGRAALATARAALREVEGMLMRNLGPEEQMQLRRLMARVALDTGDVESCVGVAAGTGQPMTTQHHSAGRRPADAPDASPTEKSASA</sequence>
<dbReference type="PROSITE" id="PS50995">
    <property type="entry name" value="HTH_MARR_2"/>
    <property type="match status" value="1"/>
</dbReference>
<dbReference type="AlphaFoldDB" id="A0A2S5IVR3"/>
<reference evidence="6 7" key="1">
    <citation type="journal article" date="2014" name="Int. J. Syst. Evol. Microbiol.">
        <title>Arthrobacter pityocampae sp. nov., isolated from Thaumetopoea pityocampa (Lep., Thaumetopoeidae).</title>
        <authorList>
            <person name="Ince I.A."/>
            <person name="Demirbag Z."/>
            <person name="Kati H."/>
        </authorList>
    </citation>
    <scope>NUCLEOTIDE SEQUENCE [LARGE SCALE GENOMIC DNA]</scope>
    <source>
        <strain evidence="6 7">Tp2</strain>
    </source>
</reference>
<evidence type="ECO:0000256" key="2">
    <source>
        <dbReference type="ARBA" id="ARBA00023125"/>
    </source>
</evidence>
<dbReference type="GO" id="GO:0006950">
    <property type="term" value="P:response to stress"/>
    <property type="evidence" value="ECO:0007669"/>
    <property type="project" value="TreeGrafter"/>
</dbReference>
<evidence type="ECO:0000313" key="6">
    <source>
        <dbReference type="EMBL" id="PPB48672.1"/>
    </source>
</evidence>
<organism evidence="6 7">
    <name type="scientific">Arthrobacter pityocampae</name>
    <dbReference type="NCBI Taxonomy" id="547334"/>
    <lineage>
        <taxon>Bacteria</taxon>
        <taxon>Bacillati</taxon>
        <taxon>Actinomycetota</taxon>
        <taxon>Actinomycetes</taxon>
        <taxon>Micrococcales</taxon>
        <taxon>Micrococcaceae</taxon>
        <taxon>Arthrobacter</taxon>
    </lineage>
</organism>
<gene>
    <name evidence="6" type="ORF">C4K88_13185</name>
</gene>
<evidence type="ECO:0000313" key="7">
    <source>
        <dbReference type="Proteomes" id="UP000239297"/>
    </source>
</evidence>
<keyword evidence="3" id="KW-0804">Transcription</keyword>
<dbReference type="PANTHER" id="PTHR33164:SF99">
    <property type="entry name" value="MARR FAMILY REGULATORY PROTEIN"/>
    <property type="match status" value="1"/>
</dbReference>